<sequence length="74" mass="8561">MYLIYRCDCGRAVYSKEKVATKKCVCGKNLKVKERRIIAKVEDIGQASDKVRKLQEEKYGEAFFTTADKIPNKR</sequence>
<dbReference type="RefSeq" id="WP_223790474.1">
    <property type="nucleotide sequence ID" value="NZ_JAIOUQ010000003.1"/>
</dbReference>
<gene>
    <name evidence="2" type="ORF">K8N75_01920</name>
</gene>
<organism evidence="2 3">
    <name type="scientific">Methanobacterium spitsbergense</name>
    <dbReference type="NCBI Taxonomy" id="2874285"/>
    <lineage>
        <taxon>Archaea</taxon>
        <taxon>Methanobacteriati</taxon>
        <taxon>Methanobacteriota</taxon>
        <taxon>Methanomada group</taxon>
        <taxon>Methanobacteria</taxon>
        <taxon>Methanobacteriales</taxon>
        <taxon>Methanobacteriaceae</taxon>
        <taxon>Methanobacterium</taxon>
    </lineage>
</organism>
<comment type="caution">
    <text evidence="2">The sequence shown here is derived from an EMBL/GenBank/DDBJ whole genome shotgun (WGS) entry which is preliminary data.</text>
</comment>
<dbReference type="SUPFAM" id="SSF57821">
    <property type="entry name" value="Hypothetical protein MTH1184"/>
    <property type="match status" value="1"/>
</dbReference>
<dbReference type="EMBL" id="JAIOUQ010000003">
    <property type="protein sequence ID" value="MBZ2164811.1"/>
    <property type="molecule type" value="Genomic_DNA"/>
</dbReference>
<name>A0A8T5UZ02_9EURY</name>
<accession>A0A8T5UZ02</accession>
<proteinExistence type="predicted"/>
<dbReference type="InterPro" id="IPR036304">
    <property type="entry name" value="MTH1184"/>
</dbReference>
<keyword evidence="3" id="KW-1185">Reference proteome</keyword>
<dbReference type="Gene3D" id="3.90.820.10">
    <property type="entry name" value="Structural Genomics, Unknown Function 30-nov-00 1gh9 Mol_id"/>
    <property type="match status" value="1"/>
</dbReference>
<protein>
    <submittedName>
        <fullName evidence="2">DUF1922 domain-containing protein</fullName>
    </submittedName>
</protein>
<dbReference type="Pfam" id="PF09082">
    <property type="entry name" value="DUF1922"/>
    <property type="match status" value="1"/>
</dbReference>
<evidence type="ECO:0000313" key="3">
    <source>
        <dbReference type="Proteomes" id="UP000825933"/>
    </source>
</evidence>
<feature type="domain" description="DUF1922" evidence="1">
    <location>
        <begin position="1"/>
        <end position="56"/>
    </location>
</feature>
<evidence type="ECO:0000259" key="1">
    <source>
        <dbReference type="Pfam" id="PF09082"/>
    </source>
</evidence>
<dbReference type="Proteomes" id="UP000825933">
    <property type="component" value="Unassembled WGS sequence"/>
</dbReference>
<dbReference type="AlphaFoldDB" id="A0A8T5UZ02"/>
<dbReference type="InterPro" id="IPR015166">
    <property type="entry name" value="DUF1922"/>
</dbReference>
<evidence type="ECO:0000313" key="2">
    <source>
        <dbReference type="EMBL" id="MBZ2164811.1"/>
    </source>
</evidence>
<reference evidence="3" key="1">
    <citation type="journal article" date="2022" name="Microbiol. Resour. Announc.">
        <title>Draft Genome Sequence of a Methanogenic Archaeon from West Spitsbergen Permafrost.</title>
        <authorList>
            <person name="Trubitsyn V."/>
            <person name="Rivkina E."/>
            <person name="Shcherbakova V."/>
        </authorList>
    </citation>
    <scope>NUCLEOTIDE SEQUENCE [LARGE SCALE GENOMIC DNA]</scope>
    <source>
        <strain evidence="3">VT</strain>
    </source>
</reference>